<feature type="region of interest" description="Disordered" evidence="1">
    <location>
        <begin position="17"/>
        <end position="62"/>
    </location>
</feature>
<evidence type="ECO:0000256" key="1">
    <source>
        <dbReference type="SAM" id="MobiDB-lite"/>
    </source>
</evidence>
<name>A0AAN8DBJ2_CHAGU</name>
<keyword evidence="3" id="KW-1185">Reference proteome</keyword>
<dbReference type="Proteomes" id="UP001331515">
    <property type="component" value="Unassembled WGS sequence"/>
</dbReference>
<feature type="compositionally biased region" description="Basic and acidic residues" evidence="1">
    <location>
        <begin position="46"/>
        <end position="56"/>
    </location>
</feature>
<dbReference type="EMBL" id="JAURVH010001525">
    <property type="protein sequence ID" value="KAK5918565.1"/>
    <property type="molecule type" value="Genomic_DNA"/>
</dbReference>
<comment type="caution">
    <text evidence="2">The sequence shown here is derived from an EMBL/GenBank/DDBJ whole genome shotgun (WGS) entry which is preliminary data.</text>
</comment>
<organism evidence="2 3">
    <name type="scientific">Champsocephalus gunnari</name>
    <name type="common">Mackerel icefish</name>
    <dbReference type="NCBI Taxonomy" id="52237"/>
    <lineage>
        <taxon>Eukaryota</taxon>
        <taxon>Metazoa</taxon>
        <taxon>Chordata</taxon>
        <taxon>Craniata</taxon>
        <taxon>Vertebrata</taxon>
        <taxon>Euteleostomi</taxon>
        <taxon>Actinopterygii</taxon>
        <taxon>Neopterygii</taxon>
        <taxon>Teleostei</taxon>
        <taxon>Neoteleostei</taxon>
        <taxon>Acanthomorphata</taxon>
        <taxon>Eupercaria</taxon>
        <taxon>Perciformes</taxon>
        <taxon>Notothenioidei</taxon>
        <taxon>Channichthyidae</taxon>
        <taxon>Champsocephalus</taxon>
    </lineage>
</organism>
<proteinExistence type="predicted"/>
<sequence length="85" mass="9641">MIALAISIRHYRCKHEEMSAGKATPLRRSPLLPGFPTHNTFTTRKPASEHRKEPMHSEGSFARKASAPPELYFRLWKQDIPGACP</sequence>
<accession>A0AAN8DBJ2</accession>
<evidence type="ECO:0000313" key="3">
    <source>
        <dbReference type="Proteomes" id="UP001331515"/>
    </source>
</evidence>
<gene>
    <name evidence="2" type="ORF">CgunFtcFv8_003317</name>
</gene>
<reference evidence="2 3" key="1">
    <citation type="journal article" date="2023" name="Mol. Biol. Evol.">
        <title>Genomics of Secondarily Temperate Adaptation in the Only Non-Antarctic Icefish.</title>
        <authorList>
            <person name="Rivera-Colon A.G."/>
            <person name="Rayamajhi N."/>
            <person name="Minhas B.F."/>
            <person name="Madrigal G."/>
            <person name="Bilyk K.T."/>
            <person name="Yoon V."/>
            <person name="Hune M."/>
            <person name="Gregory S."/>
            <person name="Cheng C.H.C."/>
            <person name="Catchen J.M."/>
        </authorList>
    </citation>
    <scope>NUCLEOTIDE SEQUENCE [LARGE SCALE GENOMIC DNA]</scope>
    <source>
        <tissue evidence="2">White muscle</tissue>
    </source>
</reference>
<protein>
    <submittedName>
        <fullName evidence="2">Uncharacterized protein</fullName>
    </submittedName>
</protein>
<dbReference type="AlphaFoldDB" id="A0AAN8DBJ2"/>
<evidence type="ECO:0000313" key="2">
    <source>
        <dbReference type="EMBL" id="KAK5918565.1"/>
    </source>
</evidence>